<dbReference type="Pfam" id="PF01381">
    <property type="entry name" value="HTH_3"/>
    <property type="match status" value="1"/>
</dbReference>
<sequence>MISYGELIRQIRQSKKISQKEVYTGVISKSYAIEFEKGTHAISSLLLEKIVAKLMVSMEEFFLMYHQEELPEKED</sequence>
<evidence type="ECO:0000313" key="2">
    <source>
        <dbReference type="EMBL" id="MII82162.1"/>
    </source>
</evidence>
<name>A0A6C8YJJ8_SALER</name>
<dbReference type="SUPFAM" id="SSF47413">
    <property type="entry name" value="lambda repressor-like DNA-binding domains"/>
    <property type="match status" value="1"/>
</dbReference>
<dbReference type="InterPro" id="IPR001387">
    <property type="entry name" value="Cro/C1-type_HTH"/>
</dbReference>
<feature type="non-terminal residue" evidence="2">
    <location>
        <position position="75"/>
    </location>
</feature>
<dbReference type="Gene3D" id="1.25.40.10">
    <property type="entry name" value="Tetratricopeptide repeat domain"/>
    <property type="match status" value="1"/>
</dbReference>
<dbReference type="InterPro" id="IPR011990">
    <property type="entry name" value="TPR-like_helical_dom_sf"/>
</dbReference>
<organism evidence="2">
    <name type="scientific">Salmonella enterica subsp. salamae</name>
    <dbReference type="NCBI Taxonomy" id="59202"/>
    <lineage>
        <taxon>Bacteria</taxon>
        <taxon>Pseudomonadati</taxon>
        <taxon>Pseudomonadota</taxon>
        <taxon>Gammaproteobacteria</taxon>
        <taxon>Enterobacterales</taxon>
        <taxon>Enterobacteriaceae</taxon>
        <taxon>Salmonella</taxon>
    </lineage>
</organism>
<dbReference type="PROSITE" id="PS50943">
    <property type="entry name" value="HTH_CROC1"/>
    <property type="match status" value="1"/>
</dbReference>
<reference evidence="2" key="1">
    <citation type="submission" date="2018-08" db="EMBL/GenBank/DDBJ databases">
        <authorList>
            <consortium name="GenomeTrakr network: Whole genome sequencing for foodborne pathogen traceback"/>
        </authorList>
    </citation>
    <scope>NUCLEOTIDE SEQUENCE [LARGE SCALE GENOMIC DNA]</scope>
    <source>
        <strain evidence="2">FDA00003943</strain>
    </source>
</reference>
<dbReference type="GO" id="GO:0003677">
    <property type="term" value="F:DNA binding"/>
    <property type="evidence" value="ECO:0007669"/>
    <property type="project" value="InterPro"/>
</dbReference>
<dbReference type="AlphaFoldDB" id="A0A6C8YJJ8"/>
<evidence type="ECO:0000259" key="1">
    <source>
        <dbReference type="PROSITE" id="PS50943"/>
    </source>
</evidence>
<proteinExistence type="predicted"/>
<feature type="domain" description="HTH cro/C1-type" evidence="1">
    <location>
        <begin position="8"/>
        <end position="61"/>
    </location>
</feature>
<dbReference type="PANTHER" id="PTHR37038">
    <property type="entry name" value="TRANSCRIPTIONAL REGULATOR-RELATED"/>
    <property type="match status" value="1"/>
</dbReference>
<gene>
    <name evidence="2" type="ORF">AIF45_24670</name>
</gene>
<comment type="caution">
    <text evidence="2">The sequence shown here is derived from an EMBL/GenBank/DDBJ whole genome shotgun (WGS) entry which is preliminary data.</text>
</comment>
<dbReference type="InterPro" id="IPR010982">
    <property type="entry name" value="Lambda_DNA-bd_dom_sf"/>
</dbReference>
<dbReference type="PANTHER" id="PTHR37038:SF12">
    <property type="entry name" value="TRANSCRIPTIONAL REGULATOR"/>
    <property type="match status" value="1"/>
</dbReference>
<dbReference type="SMART" id="SM00530">
    <property type="entry name" value="HTH_XRE"/>
    <property type="match status" value="1"/>
</dbReference>
<dbReference type="CDD" id="cd00093">
    <property type="entry name" value="HTH_XRE"/>
    <property type="match status" value="1"/>
</dbReference>
<dbReference type="Proteomes" id="UP000885342">
    <property type="component" value="Unassembled WGS sequence"/>
</dbReference>
<dbReference type="InterPro" id="IPR053163">
    <property type="entry name" value="HTH-type_regulator_Rgg"/>
</dbReference>
<protein>
    <submittedName>
        <fullName evidence="2">XRE family transcriptional regulator</fullName>
    </submittedName>
</protein>
<dbReference type="EMBL" id="RSKH01000080">
    <property type="protein sequence ID" value="MII82162.1"/>
    <property type="molecule type" value="Genomic_DNA"/>
</dbReference>
<accession>A0A6C8YJJ8</accession>